<keyword evidence="4" id="KW-0472">Membrane</keyword>
<sequence>MKAEVTAAAVVMLVMAAVVPGVTDDIIPELKTKVPVICALCECLDTVPYDVDCTTAELHEVPDLTPNNFSFPWMLDFSNNVIYEVPQLPLLPNLLSLNFKRNQVWKIATGAFRNLPNLTHLYLQNNNLTEEVLQEDVFLGNYNASYPEPLPLQELDLSYNNIITLRSHAFKHLPFLKRLFLSHNPVRDVSWTMAAAITELHSLEELDLSQTGLDRLPPHFLADLTNLRVLTLAGNRLTSVPSEIQYAHNLVHLNLNANPIRTVMMGDFQEGLKTLRVLEMCAMPDLRNVGKYAFSSLTGLQVLKMSDNPNLAVIDSEAFRLMQGDELSLQEIHVQDNNLMTLSEDMLPWLSLKYIDIQNNPWNCDCKFQWVAERLIPDLENKNPATTLSILCAEPEVNRAMRVVDLLGKAHAFECGPPHPFVRDEGRYGVLIVSTIVVGVILLFTGTLIFSCVLFRRTRTRQMFGDSVKYRRAYNEDDEAIGQTVHA</sequence>
<feature type="signal peptide" evidence="5">
    <location>
        <begin position="1"/>
        <end position="24"/>
    </location>
</feature>
<feature type="chain" id="PRO_5043396311" description="LRRCT domain-containing protein" evidence="5">
    <location>
        <begin position="25"/>
        <end position="487"/>
    </location>
</feature>
<dbReference type="PROSITE" id="PS51450">
    <property type="entry name" value="LRR"/>
    <property type="match status" value="1"/>
</dbReference>
<evidence type="ECO:0000313" key="8">
    <source>
        <dbReference type="Proteomes" id="UP001445076"/>
    </source>
</evidence>
<dbReference type="Proteomes" id="UP001445076">
    <property type="component" value="Unassembled WGS sequence"/>
</dbReference>
<dbReference type="PANTHER" id="PTHR24373">
    <property type="entry name" value="SLIT RELATED LEUCINE-RICH REPEAT NEURONAL PROTEIN"/>
    <property type="match status" value="1"/>
</dbReference>
<keyword evidence="1" id="KW-0433">Leucine-rich repeat</keyword>
<evidence type="ECO:0000256" key="5">
    <source>
        <dbReference type="SAM" id="SignalP"/>
    </source>
</evidence>
<evidence type="ECO:0000313" key="7">
    <source>
        <dbReference type="EMBL" id="KAK8737187.1"/>
    </source>
</evidence>
<dbReference type="InterPro" id="IPR026906">
    <property type="entry name" value="LRR_5"/>
</dbReference>
<evidence type="ECO:0000259" key="6">
    <source>
        <dbReference type="SMART" id="SM00082"/>
    </source>
</evidence>
<dbReference type="SUPFAM" id="SSF52058">
    <property type="entry name" value="L domain-like"/>
    <property type="match status" value="1"/>
</dbReference>
<evidence type="ECO:0000256" key="2">
    <source>
        <dbReference type="ARBA" id="ARBA00022729"/>
    </source>
</evidence>
<dbReference type="InterPro" id="IPR001611">
    <property type="entry name" value="Leu-rich_rpt"/>
</dbReference>
<dbReference type="Pfam" id="PF13306">
    <property type="entry name" value="LRR_5"/>
    <property type="match status" value="1"/>
</dbReference>
<accession>A0AAW0XC67</accession>
<proteinExistence type="predicted"/>
<dbReference type="InterPro" id="IPR000483">
    <property type="entry name" value="Cys-rich_flank_reg_C"/>
</dbReference>
<dbReference type="Gene3D" id="3.80.10.10">
    <property type="entry name" value="Ribonuclease Inhibitor"/>
    <property type="match status" value="3"/>
</dbReference>
<protein>
    <recommendedName>
        <fullName evidence="6">LRRCT domain-containing protein</fullName>
    </recommendedName>
</protein>
<dbReference type="Pfam" id="PF13855">
    <property type="entry name" value="LRR_8"/>
    <property type="match status" value="3"/>
</dbReference>
<dbReference type="InterPro" id="IPR032675">
    <property type="entry name" value="LRR_dom_sf"/>
</dbReference>
<dbReference type="AlphaFoldDB" id="A0AAW0XC67"/>
<comment type="caution">
    <text evidence="7">The sequence shown here is derived from an EMBL/GenBank/DDBJ whole genome shotgun (WGS) entry which is preliminary data.</text>
</comment>
<keyword evidence="4" id="KW-0812">Transmembrane</keyword>
<feature type="transmembrane region" description="Helical" evidence="4">
    <location>
        <begin position="428"/>
        <end position="455"/>
    </location>
</feature>
<gene>
    <name evidence="7" type="ORF">OTU49_017432</name>
</gene>
<feature type="domain" description="LRRCT" evidence="6">
    <location>
        <begin position="360"/>
        <end position="416"/>
    </location>
</feature>
<dbReference type="InterPro" id="IPR003591">
    <property type="entry name" value="Leu-rich_rpt_typical-subtyp"/>
</dbReference>
<organism evidence="7 8">
    <name type="scientific">Cherax quadricarinatus</name>
    <name type="common">Australian red claw crayfish</name>
    <dbReference type="NCBI Taxonomy" id="27406"/>
    <lineage>
        <taxon>Eukaryota</taxon>
        <taxon>Metazoa</taxon>
        <taxon>Ecdysozoa</taxon>
        <taxon>Arthropoda</taxon>
        <taxon>Crustacea</taxon>
        <taxon>Multicrustacea</taxon>
        <taxon>Malacostraca</taxon>
        <taxon>Eumalacostraca</taxon>
        <taxon>Eucarida</taxon>
        <taxon>Decapoda</taxon>
        <taxon>Pleocyemata</taxon>
        <taxon>Astacidea</taxon>
        <taxon>Parastacoidea</taxon>
        <taxon>Parastacidae</taxon>
        <taxon>Cherax</taxon>
    </lineage>
</organism>
<keyword evidence="2 5" id="KW-0732">Signal</keyword>
<keyword evidence="3" id="KW-0677">Repeat</keyword>
<name>A0AAW0XC67_CHEQU</name>
<evidence type="ECO:0000256" key="3">
    <source>
        <dbReference type="ARBA" id="ARBA00022737"/>
    </source>
</evidence>
<dbReference type="SMART" id="SM00082">
    <property type="entry name" value="LRRCT"/>
    <property type="match status" value="1"/>
</dbReference>
<evidence type="ECO:0000256" key="1">
    <source>
        <dbReference type="ARBA" id="ARBA00022614"/>
    </source>
</evidence>
<keyword evidence="4" id="KW-1133">Transmembrane helix</keyword>
<dbReference type="InterPro" id="IPR050328">
    <property type="entry name" value="Dev_Immune_Receptor"/>
</dbReference>
<reference evidence="7 8" key="1">
    <citation type="journal article" date="2024" name="BMC Genomics">
        <title>Genome assembly of redclaw crayfish (Cherax quadricarinatus) provides insights into its immune adaptation and hypoxia tolerance.</title>
        <authorList>
            <person name="Liu Z."/>
            <person name="Zheng J."/>
            <person name="Li H."/>
            <person name="Fang K."/>
            <person name="Wang S."/>
            <person name="He J."/>
            <person name="Zhou D."/>
            <person name="Weng S."/>
            <person name="Chi M."/>
            <person name="Gu Z."/>
            <person name="He J."/>
            <person name="Li F."/>
            <person name="Wang M."/>
        </authorList>
    </citation>
    <scope>NUCLEOTIDE SEQUENCE [LARGE SCALE GENOMIC DNA]</scope>
    <source>
        <strain evidence="7">ZL_2023a</strain>
    </source>
</reference>
<evidence type="ECO:0000256" key="4">
    <source>
        <dbReference type="SAM" id="Phobius"/>
    </source>
</evidence>
<dbReference type="EMBL" id="JARKIK010000043">
    <property type="protein sequence ID" value="KAK8737187.1"/>
    <property type="molecule type" value="Genomic_DNA"/>
</dbReference>
<keyword evidence="8" id="KW-1185">Reference proteome</keyword>
<dbReference type="PANTHER" id="PTHR24373:SF392">
    <property type="entry name" value="NEPHROCAN"/>
    <property type="match status" value="1"/>
</dbReference>
<dbReference type="SMART" id="SM00369">
    <property type="entry name" value="LRR_TYP"/>
    <property type="match status" value="8"/>
</dbReference>